<dbReference type="GO" id="GO:0006310">
    <property type="term" value="P:DNA recombination"/>
    <property type="evidence" value="ECO:0007669"/>
    <property type="project" value="UniProtKB-KW"/>
</dbReference>
<dbReference type="Proteomes" id="UP000251314">
    <property type="component" value="Unassembled WGS sequence"/>
</dbReference>
<keyword evidence="1" id="KW-0233">DNA recombination</keyword>
<dbReference type="EMBL" id="MJFZ01000452">
    <property type="protein sequence ID" value="RAW29042.1"/>
    <property type="molecule type" value="Genomic_DNA"/>
</dbReference>
<name>A0A329S045_9STRA</name>
<evidence type="ECO:0000256" key="1">
    <source>
        <dbReference type="ARBA" id="ARBA00023172"/>
    </source>
</evidence>
<dbReference type="InterPro" id="IPR013762">
    <property type="entry name" value="Integrase-like_cat_sf"/>
</dbReference>
<dbReference type="SUPFAM" id="SSF56349">
    <property type="entry name" value="DNA breaking-rejoining enzymes"/>
    <property type="match status" value="1"/>
</dbReference>
<dbReference type="AlphaFoldDB" id="A0A329S045"/>
<keyword evidence="3" id="KW-1185">Reference proteome</keyword>
<comment type="caution">
    <text evidence="2">The sequence shown here is derived from an EMBL/GenBank/DDBJ whole genome shotgun (WGS) entry which is preliminary data.</text>
</comment>
<dbReference type="STRING" id="29920.A0A329S045"/>
<reference evidence="2 3" key="1">
    <citation type="submission" date="2018-01" db="EMBL/GenBank/DDBJ databases">
        <title>Draft genome of the strawberry crown rot pathogen Phytophthora cactorum.</title>
        <authorList>
            <person name="Armitage A.D."/>
            <person name="Lysoe E."/>
            <person name="Nellist C.F."/>
            <person name="Harrison R.J."/>
            <person name="Brurberg M.B."/>
        </authorList>
    </citation>
    <scope>NUCLEOTIDE SEQUENCE [LARGE SCALE GENOMIC DNA]</scope>
    <source>
        <strain evidence="2 3">10300</strain>
    </source>
</reference>
<dbReference type="GO" id="GO:0015074">
    <property type="term" value="P:DNA integration"/>
    <property type="evidence" value="ECO:0007669"/>
    <property type="project" value="InterPro"/>
</dbReference>
<dbReference type="OrthoDB" id="126674at2759"/>
<accession>A0A329S045</accession>
<protein>
    <recommendedName>
        <fullName evidence="4">Tyr recombinase domain-containing protein</fullName>
    </recommendedName>
</protein>
<dbReference type="VEuPathDB" id="FungiDB:PC110_g14580"/>
<proteinExistence type="predicted"/>
<gene>
    <name evidence="2" type="ORF">PC110_g14580</name>
</gene>
<dbReference type="InterPro" id="IPR011010">
    <property type="entry name" value="DNA_brk_join_enz"/>
</dbReference>
<sequence length="288" mass="32305">MGLLKRKRPPCSKQDLENIVRLLYTSDSAKTIYADAALVVMMWYLYGRSSDAEQLEKQQFLILPGGVLFIRFKRVKTALLQGISLFKDPSSYLTCPLFAFSCRSDHAKRTVQTFVSSVSDNRAHAANVGDVKELSLVELLEAGEDHTPFEDAQQSAVSRSVPGAQAHMNRLLVRVKQFADQKQVKLTHGLTPHSFRRGAAMHANDGSLAEDWIIEQGGWQLDRVNKAFGYMLGATQAGQNVARVLSGWRPKEGARLPSLRALEYPVLARTEKLRPCYSRTRWALQIML</sequence>
<evidence type="ECO:0000313" key="2">
    <source>
        <dbReference type="EMBL" id="RAW29042.1"/>
    </source>
</evidence>
<dbReference type="GO" id="GO:0003677">
    <property type="term" value="F:DNA binding"/>
    <property type="evidence" value="ECO:0007669"/>
    <property type="project" value="InterPro"/>
</dbReference>
<evidence type="ECO:0000313" key="3">
    <source>
        <dbReference type="Proteomes" id="UP000251314"/>
    </source>
</evidence>
<organism evidence="2 3">
    <name type="scientific">Phytophthora cactorum</name>
    <dbReference type="NCBI Taxonomy" id="29920"/>
    <lineage>
        <taxon>Eukaryota</taxon>
        <taxon>Sar</taxon>
        <taxon>Stramenopiles</taxon>
        <taxon>Oomycota</taxon>
        <taxon>Peronosporomycetes</taxon>
        <taxon>Peronosporales</taxon>
        <taxon>Peronosporaceae</taxon>
        <taxon>Phytophthora</taxon>
    </lineage>
</organism>
<evidence type="ECO:0008006" key="4">
    <source>
        <dbReference type="Google" id="ProtNLM"/>
    </source>
</evidence>
<dbReference type="Gene3D" id="1.10.443.10">
    <property type="entry name" value="Intergrase catalytic core"/>
    <property type="match status" value="1"/>
</dbReference>